<dbReference type="NCBIfam" id="TIGR03090">
    <property type="entry name" value="SASP_tlp"/>
    <property type="match status" value="1"/>
</dbReference>
<feature type="compositionally biased region" description="Basic and acidic residues" evidence="2">
    <location>
        <begin position="39"/>
        <end position="56"/>
    </location>
</feature>
<keyword evidence="1" id="KW-0749">Sporulation</keyword>
<feature type="compositionally biased region" description="Basic and acidic residues" evidence="2">
    <location>
        <begin position="15"/>
        <end position="24"/>
    </location>
</feature>
<keyword evidence="4" id="KW-1185">Reference proteome</keyword>
<name>A0A511WUK5_9BACI</name>
<accession>A0A511WUK5</accession>
<protein>
    <recommendedName>
        <fullName evidence="1">Small, acid-soluble spore protein Tlp</fullName>
    </recommendedName>
</protein>
<organism evidence="3 4">
    <name type="scientific">Halobacillus faecis</name>
    <dbReference type="NCBI Taxonomy" id="360184"/>
    <lineage>
        <taxon>Bacteria</taxon>
        <taxon>Bacillati</taxon>
        <taxon>Bacillota</taxon>
        <taxon>Bacilli</taxon>
        <taxon>Bacillales</taxon>
        <taxon>Bacillaceae</taxon>
        <taxon>Halobacillus</taxon>
    </lineage>
</organism>
<dbReference type="EMBL" id="BJYD01000021">
    <property type="protein sequence ID" value="GEN54041.1"/>
    <property type="molecule type" value="Genomic_DNA"/>
</dbReference>
<dbReference type="InterPro" id="IPR017524">
    <property type="entry name" value="SASP_thioredoxin-like"/>
</dbReference>
<dbReference type="GO" id="GO:0030435">
    <property type="term" value="P:sporulation resulting in formation of a cellular spore"/>
    <property type="evidence" value="ECO:0007669"/>
    <property type="project" value="UniProtKB-KW"/>
</dbReference>
<proteinExistence type="evidence at transcript level"/>
<sequence>MSHKQQHMANQKPNPDNRADNVDRLQEKVTNTIENIEASHDALRFASEEEKRNIEKKNKRRNQSLEAMRDEIKDEARHQQY</sequence>
<evidence type="ECO:0000256" key="1">
    <source>
        <dbReference type="HAMAP-Rule" id="MF_01506"/>
    </source>
</evidence>
<comment type="caution">
    <text evidence="3">The sequence shown here is derived from an EMBL/GenBank/DDBJ whole genome shotgun (WGS) entry which is preliminary data.</text>
</comment>
<evidence type="ECO:0000313" key="3">
    <source>
        <dbReference type="EMBL" id="GEN54041.1"/>
    </source>
</evidence>
<comment type="induction">
    <text evidence="1">Expressed only in the forespore compartment of sporulating cells.</text>
</comment>
<comment type="similarity">
    <text evidence="1">Belongs to the Tlp family.</text>
</comment>
<gene>
    <name evidence="1 3" type="primary">tlp</name>
    <name evidence="3" type="ORF">HFA01_23030</name>
</gene>
<dbReference type="GO" id="GO:0030436">
    <property type="term" value="P:asexual sporulation"/>
    <property type="evidence" value="ECO:0007669"/>
    <property type="project" value="UniProtKB-UniRule"/>
</dbReference>
<dbReference type="Proteomes" id="UP000321886">
    <property type="component" value="Unassembled WGS sequence"/>
</dbReference>
<comment type="subcellular location">
    <subcellularLocation>
        <location evidence="1">Spore core</location>
    </subcellularLocation>
</comment>
<dbReference type="AlphaFoldDB" id="A0A511WUK5"/>
<reference evidence="3 4" key="1">
    <citation type="submission" date="2019-07" db="EMBL/GenBank/DDBJ databases">
        <title>Whole genome shotgun sequence of Halobacillus faecis NBRC 103569.</title>
        <authorList>
            <person name="Hosoyama A."/>
            <person name="Uohara A."/>
            <person name="Ohji S."/>
            <person name="Ichikawa N."/>
        </authorList>
    </citation>
    <scope>NUCLEOTIDE SEQUENCE [LARGE SCALE GENOMIC DNA]</scope>
    <source>
        <strain evidence="3 4">NBRC 103569</strain>
    </source>
</reference>
<feature type="compositionally biased region" description="Basic and acidic residues" evidence="2">
    <location>
        <begin position="67"/>
        <end position="81"/>
    </location>
</feature>
<feature type="region of interest" description="Disordered" evidence="2">
    <location>
        <begin position="39"/>
        <end position="81"/>
    </location>
</feature>
<dbReference type="HAMAP" id="MF_01506">
    <property type="entry name" value="Tlp"/>
    <property type="match status" value="1"/>
</dbReference>
<dbReference type="Pfam" id="PF19824">
    <property type="entry name" value="Tlp"/>
    <property type="match status" value="1"/>
</dbReference>
<feature type="region of interest" description="Disordered" evidence="2">
    <location>
        <begin position="1"/>
        <end position="24"/>
    </location>
</feature>
<evidence type="ECO:0000256" key="2">
    <source>
        <dbReference type="SAM" id="MobiDB-lite"/>
    </source>
</evidence>
<evidence type="ECO:0000313" key="4">
    <source>
        <dbReference type="Proteomes" id="UP000321886"/>
    </source>
</evidence>